<dbReference type="AlphaFoldDB" id="A0A1X7UCV0"/>
<proteinExistence type="predicted"/>
<keyword evidence="1" id="KW-0175">Coiled coil</keyword>
<organism evidence="2">
    <name type="scientific">Amphimedon queenslandica</name>
    <name type="common">Sponge</name>
    <dbReference type="NCBI Taxonomy" id="400682"/>
    <lineage>
        <taxon>Eukaryota</taxon>
        <taxon>Metazoa</taxon>
        <taxon>Porifera</taxon>
        <taxon>Demospongiae</taxon>
        <taxon>Heteroscleromorpha</taxon>
        <taxon>Haplosclerida</taxon>
        <taxon>Niphatidae</taxon>
        <taxon>Amphimedon</taxon>
    </lineage>
</organism>
<feature type="coiled-coil region" evidence="1">
    <location>
        <begin position="145"/>
        <end position="172"/>
    </location>
</feature>
<sequence length="176" mass="19891">MIFKILEENNVELKNQLEEMTSSTDREIETVRKGRFNDDIRSCCYDLLNVAIRNVDPVIRAVLSLIAHRSVDHLPSHSSLCQMITKGLSVAEMQLGETLTEEGRDNFTLQTDGTTKYGQHYATFDVATVDCTYTIGLRHVFSGSAQTTLDTLQEILEELDIVEEKLGRLSVKYNCI</sequence>
<dbReference type="InParanoid" id="A0A1X7UCV0"/>
<protein>
    <submittedName>
        <fullName evidence="2">Uncharacterized protein</fullName>
    </submittedName>
</protein>
<dbReference type="EnsemblMetazoa" id="Aqu2.1.25480_001">
    <property type="protein sequence ID" value="Aqu2.1.25480_001"/>
    <property type="gene ID" value="Aqu2.1.25480"/>
</dbReference>
<name>A0A1X7UCV0_AMPQE</name>
<evidence type="ECO:0000313" key="2">
    <source>
        <dbReference type="EnsemblMetazoa" id="Aqu2.1.25480_001"/>
    </source>
</evidence>
<evidence type="ECO:0000256" key="1">
    <source>
        <dbReference type="SAM" id="Coils"/>
    </source>
</evidence>
<accession>A0A1X7UCV0</accession>
<reference evidence="2" key="1">
    <citation type="submission" date="2017-05" db="UniProtKB">
        <authorList>
            <consortium name="EnsemblMetazoa"/>
        </authorList>
    </citation>
    <scope>IDENTIFICATION</scope>
</reference>